<keyword evidence="2" id="KW-1185">Reference proteome</keyword>
<gene>
    <name evidence="1" type="ORF">K7G82_06115</name>
</gene>
<organism evidence="1 2">
    <name type="scientific">Sphingomonas colocasiae</name>
    <dbReference type="NCBI Taxonomy" id="1848973"/>
    <lineage>
        <taxon>Bacteria</taxon>
        <taxon>Pseudomonadati</taxon>
        <taxon>Pseudomonadota</taxon>
        <taxon>Alphaproteobacteria</taxon>
        <taxon>Sphingomonadales</taxon>
        <taxon>Sphingomonadaceae</taxon>
        <taxon>Sphingomonas</taxon>
    </lineage>
</organism>
<dbReference type="Proteomes" id="UP000706039">
    <property type="component" value="Unassembled WGS sequence"/>
</dbReference>
<accession>A0ABS7PKN5</accession>
<dbReference type="EMBL" id="JAINVV010000003">
    <property type="protein sequence ID" value="MBY8821857.1"/>
    <property type="molecule type" value="Genomic_DNA"/>
</dbReference>
<protein>
    <recommendedName>
        <fullName evidence="3">LamG domain-containing protein</fullName>
    </recommendedName>
</protein>
<evidence type="ECO:0000313" key="2">
    <source>
        <dbReference type="Proteomes" id="UP000706039"/>
    </source>
</evidence>
<dbReference type="RefSeq" id="WP_222988935.1">
    <property type="nucleotide sequence ID" value="NZ_JAINVV010000003.1"/>
</dbReference>
<evidence type="ECO:0000313" key="1">
    <source>
        <dbReference type="EMBL" id="MBY8821857.1"/>
    </source>
</evidence>
<reference evidence="1 2" key="1">
    <citation type="submission" date="2021-08" db="EMBL/GenBank/DDBJ databases">
        <authorList>
            <person name="Tuo L."/>
        </authorList>
    </citation>
    <scope>NUCLEOTIDE SEQUENCE [LARGE SCALE GENOMIC DNA]</scope>
    <source>
        <strain evidence="1 2">JCM 31229</strain>
    </source>
</reference>
<proteinExistence type="predicted"/>
<evidence type="ECO:0008006" key="3">
    <source>
        <dbReference type="Google" id="ProtNLM"/>
    </source>
</evidence>
<name>A0ABS7PKN5_9SPHN</name>
<sequence length="266" mass="27074">MRGGNARAGAMGSMGLGMRPPRAGSRALRADVAAVFAGNAGSWYDVSDPASLKQNSDGTGAVAIGDPVGYLADQSGNGRHLTNATPTQRPILTVIDGHPVLAFDGVDDVLWHQVSAGVGSLNQGSDGYMLLAGRREGNSGTSYCATYLSNVRYWRISGIITNSRLTVAVRGPGGNFQPIVASMSAPLSAYGITTSQISATSTTTTSPNGTTASIAITGDIVNNASRVSLGGVPGQGAVTPSFWGGFAIYLGAPGTDAIATLRSYFA</sequence>
<comment type="caution">
    <text evidence="1">The sequence shown here is derived from an EMBL/GenBank/DDBJ whole genome shotgun (WGS) entry which is preliminary data.</text>
</comment>